<sequence length="71" mass="7313">MSYSMTLFQALATAAGYDPDLGPGSTCTADRCIIAFGGNGQTKSVSSVVLIANGISFGVSNPSSMRSFDRN</sequence>
<dbReference type="AlphaFoldDB" id="A0A5B0SA57"/>
<proteinExistence type="predicted"/>
<organism evidence="1 2">
    <name type="scientific">Puccinia graminis f. sp. tritici</name>
    <dbReference type="NCBI Taxonomy" id="56615"/>
    <lineage>
        <taxon>Eukaryota</taxon>
        <taxon>Fungi</taxon>
        <taxon>Dikarya</taxon>
        <taxon>Basidiomycota</taxon>
        <taxon>Pucciniomycotina</taxon>
        <taxon>Pucciniomycetes</taxon>
        <taxon>Pucciniales</taxon>
        <taxon>Pucciniaceae</taxon>
        <taxon>Puccinia</taxon>
    </lineage>
</organism>
<reference evidence="1 2" key="1">
    <citation type="submission" date="2019-05" db="EMBL/GenBank/DDBJ databases">
        <title>Emergence of the Ug99 lineage of the wheat stem rust pathogen through somatic hybridization.</title>
        <authorList>
            <person name="Li F."/>
            <person name="Upadhyaya N.M."/>
            <person name="Sperschneider J."/>
            <person name="Matny O."/>
            <person name="Nguyen-Phuc H."/>
            <person name="Mago R."/>
            <person name="Raley C."/>
            <person name="Miller M.E."/>
            <person name="Silverstein K.A.T."/>
            <person name="Henningsen E."/>
            <person name="Hirsch C.D."/>
            <person name="Visser B."/>
            <person name="Pretorius Z.A."/>
            <person name="Steffenson B.J."/>
            <person name="Schwessinger B."/>
            <person name="Dodds P.N."/>
            <person name="Figueroa M."/>
        </authorList>
    </citation>
    <scope>NUCLEOTIDE SEQUENCE [LARGE SCALE GENOMIC DNA]</scope>
    <source>
        <strain evidence="1 2">Ug99</strain>
    </source>
</reference>
<dbReference type="EMBL" id="VDEP01000042">
    <property type="protein sequence ID" value="KAA1135071.1"/>
    <property type="molecule type" value="Genomic_DNA"/>
</dbReference>
<accession>A0A5B0SA57</accession>
<evidence type="ECO:0000313" key="1">
    <source>
        <dbReference type="EMBL" id="KAA1135071.1"/>
    </source>
</evidence>
<protein>
    <submittedName>
        <fullName evidence="1">Uncharacterized protein</fullName>
    </submittedName>
</protein>
<dbReference type="Proteomes" id="UP000325313">
    <property type="component" value="Unassembled WGS sequence"/>
</dbReference>
<evidence type="ECO:0000313" key="2">
    <source>
        <dbReference type="Proteomes" id="UP000325313"/>
    </source>
</evidence>
<name>A0A5B0SA57_PUCGR</name>
<comment type="caution">
    <text evidence="1">The sequence shown here is derived from an EMBL/GenBank/DDBJ whole genome shotgun (WGS) entry which is preliminary data.</text>
</comment>
<gene>
    <name evidence="1" type="ORF">PGTUg99_022433</name>
</gene>